<evidence type="ECO:0000313" key="3">
    <source>
        <dbReference type="Proteomes" id="UP000054988"/>
    </source>
</evidence>
<sequence length="158" mass="17496">MAIISNGKGPDLQDLAAGVESPMIGCPGPGYDPCIYGISRAFLVTQAACLLLLVLWVILLFTVTSIKQHGWYLLLVGGLGMLQNAFVAGARWSMGTTGIHLTKIQEFGGPKVMHVIMDFEMAYLQLGRPLLDEFFPENLCEAEVKWWAGDWMQYDQQQ</sequence>
<proteinExistence type="predicted"/>
<evidence type="ECO:0000256" key="1">
    <source>
        <dbReference type="SAM" id="Phobius"/>
    </source>
</evidence>
<keyword evidence="1" id="KW-1133">Transmembrane helix</keyword>
<keyword evidence="1" id="KW-0472">Membrane</keyword>
<dbReference type="EMBL" id="LATX01001920">
    <property type="protein sequence ID" value="KTB36201.1"/>
    <property type="molecule type" value="Genomic_DNA"/>
</dbReference>
<protein>
    <submittedName>
        <fullName evidence="2">Uncharacterized protein</fullName>
    </submittedName>
</protein>
<feature type="transmembrane region" description="Helical" evidence="1">
    <location>
        <begin position="69"/>
        <end position="90"/>
    </location>
</feature>
<organism evidence="2 3">
    <name type="scientific">Moniliophthora roreri</name>
    <name type="common">Frosty pod rot fungus</name>
    <name type="synonym">Monilia roreri</name>
    <dbReference type="NCBI Taxonomy" id="221103"/>
    <lineage>
        <taxon>Eukaryota</taxon>
        <taxon>Fungi</taxon>
        <taxon>Dikarya</taxon>
        <taxon>Basidiomycota</taxon>
        <taxon>Agaricomycotina</taxon>
        <taxon>Agaricomycetes</taxon>
        <taxon>Agaricomycetidae</taxon>
        <taxon>Agaricales</taxon>
        <taxon>Marasmiineae</taxon>
        <taxon>Marasmiaceae</taxon>
        <taxon>Moniliophthora</taxon>
    </lineage>
</organism>
<reference evidence="2 3" key="1">
    <citation type="submission" date="2015-12" db="EMBL/GenBank/DDBJ databases">
        <title>Draft genome sequence of Moniliophthora roreri, the causal agent of frosty pod rot of cacao.</title>
        <authorList>
            <person name="Aime M.C."/>
            <person name="Diaz-Valderrama J.R."/>
            <person name="Kijpornyongpan T."/>
            <person name="Phillips-Mora W."/>
        </authorList>
    </citation>
    <scope>NUCLEOTIDE SEQUENCE [LARGE SCALE GENOMIC DNA]</scope>
    <source>
        <strain evidence="2 3">MCA 2952</strain>
    </source>
</reference>
<evidence type="ECO:0000313" key="2">
    <source>
        <dbReference type="EMBL" id="KTB36201.1"/>
    </source>
</evidence>
<gene>
    <name evidence="2" type="ORF">WG66_11225</name>
</gene>
<name>A0A0W0FIP1_MONRR</name>
<feature type="transmembrane region" description="Helical" evidence="1">
    <location>
        <begin position="41"/>
        <end position="63"/>
    </location>
</feature>
<keyword evidence="1" id="KW-0812">Transmembrane</keyword>
<accession>A0A0W0FIP1</accession>
<comment type="caution">
    <text evidence="2">The sequence shown here is derived from an EMBL/GenBank/DDBJ whole genome shotgun (WGS) entry which is preliminary data.</text>
</comment>
<dbReference type="Proteomes" id="UP000054988">
    <property type="component" value="Unassembled WGS sequence"/>
</dbReference>
<dbReference type="AlphaFoldDB" id="A0A0W0FIP1"/>